<protein>
    <submittedName>
        <fullName evidence="1">Uncharacterized protein</fullName>
    </submittedName>
</protein>
<dbReference type="Proteomes" id="UP000034793">
    <property type="component" value="Unassembled WGS sequence"/>
</dbReference>
<organism evidence="1 2">
    <name type="scientific">Candidatus Woesebacteria bacterium GW2011_GWA1_39_8</name>
    <dbReference type="NCBI Taxonomy" id="1618552"/>
    <lineage>
        <taxon>Bacteria</taxon>
        <taxon>Candidatus Woeseibacteriota</taxon>
    </lineage>
</organism>
<reference evidence="1 2" key="1">
    <citation type="journal article" date="2015" name="Nature">
        <title>rRNA introns, odd ribosomes, and small enigmatic genomes across a large radiation of phyla.</title>
        <authorList>
            <person name="Brown C.T."/>
            <person name="Hug L.A."/>
            <person name="Thomas B.C."/>
            <person name="Sharon I."/>
            <person name="Castelle C.J."/>
            <person name="Singh A."/>
            <person name="Wilkins M.J."/>
            <person name="Williams K.H."/>
            <person name="Banfield J.F."/>
        </authorList>
    </citation>
    <scope>NUCLEOTIDE SEQUENCE [LARGE SCALE GENOMIC DNA]</scope>
</reference>
<name>A0A0G0SQE9_9BACT</name>
<proteinExistence type="predicted"/>
<gene>
    <name evidence="1" type="ORF">UT61_C0064G0007</name>
</gene>
<accession>A0A0G0SQE9</accession>
<dbReference type="EMBL" id="LBXL01000064">
    <property type="protein sequence ID" value="KKR27852.1"/>
    <property type="molecule type" value="Genomic_DNA"/>
</dbReference>
<evidence type="ECO:0000313" key="2">
    <source>
        <dbReference type="Proteomes" id="UP000034793"/>
    </source>
</evidence>
<dbReference type="AlphaFoldDB" id="A0A0G0SQE9"/>
<feature type="non-terminal residue" evidence="1">
    <location>
        <position position="22"/>
    </location>
</feature>
<sequence length="22" mass="2379">MKIEKMKAAIVNPYLDTLGGGE</sequence>
<evidence type="ECO:0000313" key="1">
    <source>
        <dbReference type="EMBL" id="KKR27852.1"/>
    </source>
</evidence>
<comment type="caution">
    <text evidence="1">The sequence shown here is derived from an EMBL/GenBank/DDBJ whole genome shotgun (WGS) entry which is preliminary data.</text>
</comment>